<protein>
    <recommendedName>
        <fullName evidence="4">Reverse transcriptase domain-containing protein</fullName>
    </recommendedName>
</protein>
<dbReference type="InterPro" id="IPR032567">
    <property type="entry name" value="RTL1-rel"/>
</dbReference>
<dbReference type="OrthoDB" id="2431547at2759"/>
<proteinExistence type="predicted"/>
<dbReference type="Gene3D" id="3.10.10.10">
    <property type="entry name" value="HIV Type 1 Reverse Transcriptase, subunit A, domain 1"/>
    <property type="match status" value="1"/>
</dbReference>
<dbReference type="InterPro" id="IPR043502">
    <property type="entry name" value="DNA/RNA_pol_sf"/>
</dbReference>
<evidence type="ECO:0008006" key="4">
    <source>
        <dbReference type="Google" id="ProtNLM"/>
    </source>
</evidence>
<dbReference type="PANTHER" id="PTHR15503:SF22">
    <property type="entry name" value="TRANSPOSON TY3-I GAG POLYPROTEIN"/>
    <property type="match status" value="1"/>
</dbReference>
<dbReference type="PANTHER" id="PTHR15503">
    <property type="entry name" value="LDOC1 RELATED"/>
    <property type="match status" value="1"/>
</dbReference>
<dbReference type="Proteomes" id="UP000054558">
    <property type="component" value="Unassembled WGS sequence"/>
</dbReference>
<dbReference type="SUPFAM" id="SSF56672">
    <property type="entry name" value="DNA/RNA polymerases"/>
    <property type="match status" value="1"/>
</dbReference>
<gene>
    <name evidence="2" type="ORF">KFL_008930010</name>
</gene>
<dbReference type="EMBL" id="DF237842">
    <property type="protein sequence ID" value="GAQ91965.1"/>
    <property type="molecule type" value="Genomic_DNA"/>
</dbReference>
<evidence type="ECO:0000313" key="3">
    <source>
        <dbReference type="Proteomes" id="UP000054558"/>
    </source>
</evidence>
<reference evidence="2 3" key="1">
    <citation type="journal article" date="2014" name="Nat. Commun.">
        <title>Klebsormidium flaccidum genome reveals primary factors for plant terrestrial adaptation.</title>
        <authorList>
            <person name="Hori K."/>
            <person name="Maruyama F."/>
            <person name="Fujisawa T."/>
            <person name="Togashi T."/>
            <person name="Yamamoto N."/>
            <person name="Seo M."/>
            <person name="Sato S."/>
            <person name="Yamada T."/>
            <person name="Mori H."/>
            <person name="Tajima N."/>
            <person name="Moriyama T."/>
            <person name="Ikeuchi M."/>
            <person name="Watanabe M."/>
            <person name="Wada H."/>
            <person name="Kobayashi K."/>
            <person name="Saito M."/>
            <person name="Masuda T."/>
            <person name="Sasaki-Sekimoto Y."/>
            <person name="Mashiguchi K."/>
            <person name="Awai K."/>
            <person name="Shimojima M."/>
            <person name="Masuda S."/>
            <person name="Iwai M."/>
            <person name="Nobusawa T."/>
            <person name="Narise T."/>
            <person name="Kondo S."/>
            <person name="Saito H."/>
            <person name="Sato R."/>
            <person name="Murakawa M."/>
            <person name="Ihara Y."/>
            <person name="Oshima-Yamada Y."/>
            <person name="Ohtaka K."/>
            <person name="Satoh M."/>
            <person name="Sonobe K."/>
            <person name="Ishii M."/>
            <person name="Ohtani R."/>
            <person name="Kanamori-Sato M."/>
            <person name="Honoki R."/>
            <person name="Miyazaki D."/>
            <person name="Mochizuki H."/>
            <person name="Umetsu J."/>
            <person name="Higashi K."/>
            <person name="Shibata D."/>
            <person name="Kamiya Y."/>
            <person name="Sato N."/>
            <person name="Nakamura Y."/>
            <person name="Tabata S."/>
            <person name="Ida S."/>
            <person name="Kurokawa K."/>
            <person name="Ohta H."/>
        </authorList>
    </citation>
    <scope>NUCLEOTIDE SEQUENCE [LARGE SCALE GENOMIC DNA]</scope>
    <source>
        <strain evidence="2 3">NIES-2285</strain>
    </source>
</reference>
<feature type="region of interest" description="Disordered" evidence="1">
    <location>
        <begin position="117"/>
        <end position="156"/>
    </location>
</feature>
<dbReference type="AlphaFoldDB" id="A0A1Y1IM45"/>
<evidence type="ECO:0000256" key="1">
    <source>
        <dbReference type="SAM" id="MobiDB-lite"/>
    </source>
</evidence>
<evidence type="ECO:0000313" key="2">
    <source>
        <dbReference type="EMBL" id="GAQ91965.1"/>
    </source>
</evidence>
<feature type="non-terminal residue" evidence="2">
    <location>
        <position position="261"/>
    </location>
</feature>
<name>A0A1Y1IM45_KLENI</name>
<accession>A0A1Y1IM45</accession>
<organism evidence="2 3">
    <name type="scientific">Klebsormidium nitens</name>
    <name type="common">Green alga</name>
    <name type="synonym">Ulothrix nitens</name>
    <dbReference type="NCBI Taxonomy" id="105231"/>
    <lineage>
        <taxon>Eukaryota</taxon>
        <taxon>Viridiplantae</taxon>
        <taxon>Streptophyta</taxon>
        <taxon>Klebsormidiophyceae</taxon>
        <taxon>Klebsormidiales</taxon>
        <taxon>Klebsormidiaceae</taxon>
        <taxon>Klebsormidium</taxon>
    </lineage>
</organism>
<keyword evidence="3" id="KW-1185">Reference proteome</keyword>
<dbReference type="STRING" id="105231.A0A1Y1IM45"/>
<sequence length="261" mass="27861">MGDETAGGSVAAQVEVQMALMAETISQLRGDNLRLQEELAGRQQAAAAQAPAETLAPAPVVQRAGDLPRMPKPKAYVGSQLPGAVDNFIFACTQLSVTDSASSGAASVVASWGTLHQTAPTTHQTPAGRHRGPELTKSSSNPVVPNVTPDGTNLAPEAERCDTLRKEYADVFPEDLPSELPPDRGMLFKIELLPGATPVNRPIYRLSPAELEELRRTLDDLLAKGFIRPSSSPWGAPVLFAPKKDGGLRFCIDYRGLNKQT</sequence>